<accession>F0ZZR5</accession>
<protein>
    <submittedName>
        <fullName evidence="2">Uncharacterized protein</fullName>
    </submittedName>
</protein>
<dbReference type="GeneID" id="10510309"/>
<dbReference type="InParanoid" id="F0ZZR5"/>
<gene>
    <name evidence="2" type="ORF">DICPUDRAFT_83515</name>
</gene>
<evidence type="ECO:0000313" key="2">
    <source>
        <dbReference type="EMBL" id="EGC30564.1"/>
    </source>
</evidence>
<feature type="transmembrane region" description="Helical" evidence="1">
    <location>
        <begin position="84"/>
        <end position="107"/>
    </location>
</feature>
<evidence type="ECO:0000313" key="3">
    <source>
        <dbReference type="Proteomes" id="UP000001064"/>
    </source>
</evidence>
<proteinExistence type="predicted"/>
<dbReference type="EMBL" id="GL871319">
    <property type="protein sequence ID" value="EGC30564.1"/>
    <property type="molecule type" value="Genomic_DNA"/>
</dbReference>
<dbReference type="AlphaFoldDB" id="F0ZZR5"/>
<keyword evidence="1" id="KW-0472">Membrane</keyword>
<name>F0ZZR5_DICPU</name>
<reference evidence="3" key="1">
    <citation type="journal article" date="2011" name="Genome Biol.">
        <title>Comparative genomics of the social amoebae Dictyostelium discoideum and Dictyostelium purpureum.</title>
        <authorList>
            <consortium name="US DOE Joint Genome Institute (JGI-PGF)"/>
            <person name="Sucgang R."/>
            <person name="Kuo A."/>
            <person name="Tian X."/>
            <person name="Salerno W."/>
            <person name="Parikh A."/>
            <person name="Feasley C.L."/>
            <person name="Dalin E."/>
            <person name="Tu H."/>
            <person name="Huang E."/>
            <person name="Barry K."/>
            <person name="Lindquist E."/>
            <person name="Shapiro H."/>
            <person name="Bruce D."/>
            <person name="Schmutz J."/>
            <person name="Salamov A."/>
            <person name="Fey P."/>
            <person name="Gaudet P."/>
            <person name="Anjard C."/>
            <person name="Babu M.M."/>
            <person name="Basu S."/>
            <person name="Bushmanova Y."/>
            <person name="van der Wel H."/>
            <person name="Katoh-Kurasawa M."/>
            <person name="Dinh C."/>
            <person name="Coutinho P.M."/>
            <person name="Saito T."/>
            <person name="Elias M."/>
            <person name="Schaap P."/>
            <person name="Kay R.R."/>
            <person name="Henrissat B."/>
            <person name="Eichinger L."/>
            <person name="Rivero F."/>
            <person name="Putnam N.H."/>
            <person name="West C.M."/>
            <person name="Loomis W.F."/>
            <person name="Chisholm R.L."/>
            <person name="Shaulsky G."/>
            <person name="Strassmann J.E."/>
            <person name="Queller D.C."/>
            <person name="Kuspa A."/>
            <person name="Grigoriev I.V."/>
        </authorList>
    </citation>
    <scope>NUCLEOTIDE SEQUENCE [LARGE SCALE GENOMIC DNA]</scope>
    <source>
        <strain evidence="3">QSDP1</strain>
    </source>
</reference>
<sequence length="112" mass="12959">MKGSDFLIFFSSSFLNELNQIIENHANSLQKNEVLKFNLGLNKSHGDIIKNRNRAIMEAIRANRLRVEQLKIEIQLEEVSKENLISLFNCSTLNLFALIASIIVLFYDRMDE</sequence>
<keyword evidence="1" id="KW-1133">Transmembrane helix</keyword>
<evidence type="ECO:0000256" key="1">
    <source>
        <dbReference type="SAM" id="Phobius"/>
    </source>
</evidence>
<dbReference type="KEGG" id="dpp:DICPUDRAFT_83515"/>
<keyword evidence="3" id="KW-1185">Reference proteome</keyword>
<dbReference type="Proteomes" id="UP000001064">
    <property type="component" value="Unassembled WGS sequence"/>
</dbReference>
<organism evidence="2 3">
    <name type="scientific">Dictyostelium purpureum</name>
    <name type="common">Slime mold</name>
    <dbReference type="NCBI Taxonomy" id="5786"/>
    <lineage>
        <taxon>Eukaryota</taxon>
        <taxon>Amoebozoa</taxon>
        <taxon>Evosea</taxon>
        <taxon>Eumycetozoa</taxon>
        <taxon>Dictyostelia</taxon>
        <taxon>Dictyosteliales</taxon>
        <taxon>Dictyosteliaceae</taxon>
        <taxon>Dictyostelium</taxon>
    </lineage>
</organism>
<dbReference type="VEuPathDB" id="AmoebaDB:DICPUDRAFT_83515"/>
<keyword evidence="1" id="KW-0812">Transmembrane</keyword>
<dbReference type="RefSeq" id="XP_003292905.1">
    <property type="nucleotide sequence ID" value="XM_003292857.1"/>
</dbReference>